<dbReference type="GO" id="GO:0009251">
    <property type="term" value="P:glucan catabolic process"/>
    <property type="evidence" value="ECO:0007669"/>
    <property type="project" value="TreeGrafter"/>
</dbReference>
<keyword evidence="8" id="KW-1185">Reference proteome</keyword>
<evidence type="ECO:0000256" key="3">
    <source>
        <dbReference type="ARBA" id="ARBA00022801"/>
    </source>
</evidence>
<evidence type="ECO:0000256" key="4">
    <source>
        <dbReference type="ARBA" id="ARBA00023295"/>
    </source>
</evidence>
<reference evidence="7 8" key="1">
    <citation type="submission" date="2016-10" db="EMBL/GenBank/DDBJ databases">
        <authorList>
            <person name="de Groot N.N."/>
        </authorList>
    </citation>
    <scope>NUCLEOTIDE SEQUENCE [LARGE SCALE GENOMIC DNA]</scope>
    <source>
        <strain evidence="7 8">DSM 45317</strain>
    </source>
</reference>
<dbReference type="InterPro" id="IPR001547">
    <property type="entry name" value="Glyco_hydro_5"/>
</dbReference>
<dbReference type="Gene3D" id="3.20.20.80">
    <property type="entry name" value="Glycosidases"/>
    <property type="match status" value="1"/>
</dbReference>
<protein>
    <recommendedName>
        <fullName evidence="2">cellulase</fullName>
        <ecNumber evidence="2">3.2.1.4</ecNumber>
    </recommendedName>
</protein>
<dbReference type="AlphaFoldDB" id="A0A1I4LC36"/>
<evidence type="ECO:0000259" key="6">
    <source>
        <dbReference type="Pfam" id="PF00150"/>
    </source>
</evidence>
<sequence length="395" mass="43091">MSHRTRWTAVAVGVLLILVVVGRASGTRSFVDSAQSPSSSPAAVTGARGHITALNVRGNQLVDQDGAPVRLLGFNNSGAEYACAQGWGIFDSHAARNTRMSASTVAAMMTWRGANTVRVPLNEQCWLGPGVQRAYGGAAYQKAIRHFVSLLRSHGFVVVLDLHRSAPGRARALEQEQMPSRSHSPDFWRGVATTFKDDTAVVFDVFNEPFPFDEADSRRAWSCWRDGGCRLPSRNASQTYTAAGMNELITTIRATGARNVIAVGGIDWAAALDRWLEYQPVDPLHNLVASFHAYPHNRCADESCFDTVLARVASVVPLYAGEVGPDLDENCTPANVAEAGFSERAFDWLDAHGASYTAWTWNVWNDCASLISDYEGTPTPFWGREVRERLAGNSE</sequence>
<dbReference type="EMBL" id="FOSW01000021">
    <property type="protein sequence ID" value="SFL88574.1"/>
    <property type="molecule type" value="Genomic_DNA"/>
</dbReference>
<dbReference type="Proteomes" id="UP000199152">
    <property type="component" value="Unassembled WGS sequence"/>
</dbReference>
<dbReference type="InParanoid" id="A0A1I4LC36"/>
<dbReference type="InterPro" id="IPR017853">
    <property type="entry name" value="GH"/>
</dbReference>
<dbReference type="STRING" id="504800.SAMN04488085_12118"/>
<dbReference type="PROSITE" id="PS00659">
    <property type="entry name" value="GLYCOSYL_HYDROL_F5"/>
    <property type="match status" value="1"/>
</dbReference>
<dbReference type="OrthoDB" id="182870at2"/>
<comment type="similarity">
    <text evidence="5">Belongs to the glycosyl hydrolase 5 (cellulase A) family.</text>
</comment>
<dbReference type="InterPro" id="IPR018087">
    <property type="entry name" value="Glyco_hydro_5_CS"/>
</dbReference>
<dbReference type="RefSeq" id="WP_091329784.1">
    <property type="nucleotide sequence ID" value="NZ_FOSW01000021.1"/>
</dbReference>
<name>A0A1I4LC36_9ACTN</name>
<comment type="catalytic activity">
    <reaction evidence="1">
        <text>Endohydrolysis of (1-&gt;4)-beta-D-glucosidic linkages in cellulose, lichenin and cereal beta-D-glucans.</text>
        <dbReference type="EC" id="3.2.1.4"/>
    </reaction>
</comment>
<organism evidence="7 8">
    <name type="scientific">Geodermatophilus ruber</name>
    <dbReference type="NCBI Taxonomy" id="504800"/>
    <lineage>
        <taxon>Bacteria</taxon>
        <taxon>Bacillati</taxon>
        <taxon>Actinomycetota</taxon>
        <taxon>Actinomycetes</taxon>
        <taxon>Geodermatophilales</taxon>
        <taxon>Geodermatophilaceae</taxon>
        <taxon>Geodermatophilus</taxon>
    </lineage>
</organism>
<dbReference type="PANTHER" id="PTHR34142:SF1">
    <property type="entry name" value="GLYCOSIDE HYDROLASE FAMILY 5 DOMAIN-CONTAINING PROTEIN"/>
    <property type="match status" value="1"/>
</dbReference>
<keyword evidence="3 5" id="KW-0378">Hydrolase</keyword>
<dbReference type="GO" id="GO:0008810">
    <property type="term" value="F:cellulase activity"/>
    <property type="evidence" value="ECO:0007669"/>
    <property type="project" value="UniProtKB-EC"/>
</dbReference>
<keyword evidence="4 5" id="KW-0326">Glycosidase</keyword>
<evidence type="ECO:0000313" key="8">
    <source>
        <dbReference type="Proteomes" id="UP000199152"/>
    </source>
</evidence>
<gene>
    <name evidence="7" type="ORF">SAMN04488085_12118</name>
</gene>
<dbReference type="PANTHER" id="PTHR34142">
    <property type="entry name" value="ENDO-BETA-1,4-GLUCANASE A"/>
    <property type="match status" value="1"/>
</dbReference>
<feature type="domain" description="Glycoside hydrolase family 5" evidence="6">
    <location>
        <begin position="62"/>
        <end position="362"/>
    </location>
</feature>
<proteinExistence type="inferred from homology"/>
<dbReference type="EC" id="3.2.1.4" evidence="2"/>
<evidence type="ECO:0000313" key="7">
    <source>
        <dbReference type="EMBL" id="SFL88574.1"/>
    </source>
</evidence>
<evidence type="ECO:0000256" key="1">
    <source>
        <dbReference type="ARBA" id="ARBA00000966"/>
    </source>
</evidence>
<evidence type="ECO:0000256" key="5">
    <source>
        <dbReference type="RuleBase" id="RU361153"/>
    </source>
</evidence>
<accession>A0A1I4LC36</accession>
<dbReference type="Pfam" id="PF00150">
    <property type="entry name" value="Cellulase"/>
    <property type="match status" value="1"/>
</dbReference>
<evidence type="ECO:0000256" key="2">
    <source>
        <dbReference type="ARBA" id="ARBA00012601"/>
    </source>
</evidence>
<dbReference type="SUPFAM" id="SSF51445">
    <property type="entry name" value="(Trans)glycosidases"/>
    <property type="match status" value="1"/>
</dbReference>